<feature type="transmembrane region" description="Helical" evidence="6">
    <location>
        <begin position="478"/>
        <end position="497"/>
    </location>
</feature>
<feature type="transmembrane region" description="Helical" evidence="6">
    <location>
        <begin position="67"/>
        <end position="87"/>
    </location>
</feature>
<sequence length="512" mass="55980">MESSVAPVALEIPASPLQEAGTLPFLSSVFVEMAERFAFYGLAGNLITYLTNELGEPMSTAAKRVNTWVGVSAIFPLLGAFIADSYLGRFKTILASFVIYFSGMVLLTLSVSVIPLHYRKPVFFTALYVLAIGEGGHKPCVQNFAADQFDENDPQEKAAKSSFFNWWYVGIVTGASVAIVVVIYLQDNVSWAAGFGVLSVSLAAALGIFLAGIKRYRKQGPTGSPFTMLAQVFVAAAKKRRAMIIDNKDFLSNTKDPWRLCSMNQVEEVKLVLRLISIWLACLMFSAVLTQINTFFTKQGSTMLRSIGPNFQVPPAALQSLVGLEVLILVLVYDQVFVPMARKLTGHPRGITMLQRIGAGQFVSILNIVVAALIETARVSTASKRGLLNTPKAIVSMWLVPQYMVMGLGDCLAVVGLQELFSDQMPEAMRSIGAAAYISITGVGSFLNTTIISVVQAITSRHGNAWLGDNLSRANLNYFYWVLAGLSGVNFCVYMWIAKRFVYKKVETNDNQ</sequence>
<evidence type="ECO:0000256" key="1">
    <source>
        <dbReference type="ARBA" id="ARBA00004141"/>
    </source>
</evidence>
<dbReference type="SUPFAM" id="SSF103473">
    <property type="entry name" value="MFS general substrate transporter"/>
    <property type="match status" value="1"/>
</dbReference>
<reference evidence="7 8" key="1">
    <citation type="journal article" date="2024" name="G3 (Bethesda)">
        <title>Genome assembly of Hibiscus sabdariffa L. provides insights into metabolisms of medicinal natural products.</title>
        <authorList>
            <person name="Kim T."/>
        </authorList>
    </citation>
    <scope>NUCLEOTIDE SEQUENCE [LARGE SCALE GENOMIC DNA]</scope>
    <source>
        <strain evidence="7">TK-2024</strain>
        <tissue evidence="7">Old leaves</tissue>
    </source>
</reference>
<dbReference type="Proteomes" id="UP001396334">
    <property type="component" value="Unassembled WGS sequence"/>
</dbReference>
<dbReference type="InterPro" id="IPR036259">
    <property type="entry name" value="MFS_trans_sf"/>
</dbReference>
<feature type="transmembrane region" description="Helical" evidence="6">
    <location>
        <begin position="191"/>
        <end position="213"/>
    </location>
</feature>
<feature type="transmembrane region" description="Helical" evidence="6">
    <location>
        <begin position="316"/>
        <end position="333"/>
    </location>
</feature>
<feature type="transmembrane region" description="Helical" evidence="6">
    <location>
        <begin position="166"/>
        <end position="185"/>
    </location>
</feature>
<dbReference type="PANTHER" id="PTHR11654">
    <property type="entry name" value="OLIGOPEPTIDE TRANSPORTER-RELATED"/>
    <property type="match status" value="1"/>
</dbReference>
<dbReference type="Pfam" id="PF00854">
    <property type="entry name" value="PTR2"/>
    <property type="match status" value="1"/>
</dbReference>
<evidence type="ECO:0000313" key="8">
    <source>
        <dbReference type="Proteomes" id="UP001396334"/>
    </source>
</evidence>
<evidence type="ECO:0000256" key="3">
    <source>
        <dbReference type="ARBA" id="ARBA00022692"/>
    </source>
</evidence>
<keyword evidence="4 6" id="KW-1133">Transmembrane helix</keyword>
<dbReference type="Gene3D" id="1.20.1250.20">
    <property type="entry name" value="MFS general substrate transporter like domains"/>
    <property type="match status" value="1"/>
</dbReference>
<feature type="transmembrane region" description="Helical" evidence="6">
    <location>
        <begin position="394"/>
        <end position="415"/>
    </location>
</feature>
<proteinExistence type="inferred from homology"/>
<keyword evidence="5 6" id="KW-0472">Membrane</keyword>
<keyword evidence="8" id="KW-1185">Reference proteome</keyword>
<comment type="subcellular location">
    <subcellularLocation>
        <location evidence="1">Membrane</location>
        <topology evidence="1">Multi-pass membrane protein</topology>
    </subcellularLocation>
</comment>
<feature type="transmembrane region" description="Helical" evidence="6">
    <location>
        <begin position="93"/>
        <end position="114"/>
    </location>
</feature>
<evidence type="ECO:0000313" key="7">
    <source>
        <dbReference type="EMBL" id="KAK8985656.1"/>
    </source>
</evidence>
<feature type="transmembrane region" description="Helical" evidence="6">
    <location>
        <begin position="354"/>
        <end position="374"/>
    </location>
</feature>
<protein>
    <submittedName>
        <fullName evidence="7">Uncharacterized protein</fullName>
    </submittedName>
</protein>
<feature type="transmembrane region" description="Helical" evidence="6">
    <location>
        <begin position="271"/>
        <end position="296"/>
    </location>
</feature>
<dbReference type="InterPro" id="IPR000109">
    <property type="entry name" value="POT_fam"/>
</dbReference>
<evidence type="ECO:0000256" key="2">
    <source>
        <dbReference type="ARBA" id="ARBA00005982"/>
    </source>
</evidence>
<dbReference type="EMBL" id="JBBPBN010000069">
    <property type="protein sequence ID" value="KAK8985656.1"/>
    <property type="molecule type" value="Genomic_DNA"/>
</dbReference>
<comment type="similarity">
    <text evidence="2">Belongs to the major facilitator superfamily. Proton-dependent oligopeptide transporter (POT/PTR) (TC 2.A.17) family.</text>
</comment>
<keyword evidence="3 6" id="KW-0812">Transmembrane</keyword>
<evidence type="ECO:0000256" key="6">
    <source>
        <dbReference type="SAM" id="Phobius"/>
    </source>
</evidence>
<gene>
    <name evidence="7" type="ORF">V6N11_068904</name>
</gene>
<organism evidence="7 8">
    <name type="scientific">Hibiscus sabdariffa</name>
    <name type="common">roselle</name>
    <dbReference type="NCBI Taxonomy" id="183260"/>
    <lineage>
        <taxon>Eukaryota</taxon>
        <taxon>Viridiplantae</taxon>
        <taxon>Streptophyta</taxon>
        <taxon>Embryophyta</taxon>
        <taxon>Tracheophyta</taxon>
        <taxon>Spermatophyta</taxon>
        <taxon>Magnoliopsida</taxon>
        <taxon>eudicotyledons</taxon>
        <taxon>Gunneridae</taxon>
        <taxon>Pentapetalae</taxon>
        <taxon>rosids</taxon>
        <taxon>malvids</taxon>
        <taxon>Malvales</taxon>
        <taxon>Malvaceae</taxon>
        <taxon>Malvoideae</taxon>
        <taxon>Hibiscus</taxon>
    </lineage>
</organism>
<comment type="caution">
    <text evidence="7">The sequence shown here is derived from an EMBL/GenBank/DDBJ whole genome shotgun (WGS) entry which is preliminary data.</text>
</comment>
<evidence type="ECO:0000256" key="4">
    <source>
        <dbReference type="ARBA" id="ARBA00022989"/>
    </source>
</evidence>
<name>A0ABR2PB42_9ROSI</name>
<feature type="transmembrane region" description="Helical" evidence="6">
    <location>
        <begin position="436"/>
        <end position="458"/>
    </location>
</feature>
<accession>A0ABR2PB42</accession>
<evidence type="ECO:0000256" key="5">
    <source>
        <dbReference type="ARBA" id="ARBA00023136"/>
    </source>
</evidence>